<proteinExistence type="predicted"/>
<feature type="non-terminal residue" evidence="1">
    <location>
        <position position="1"/>
    </location>
</feature>
<keyword evidence="2" id="KW-1185">Reference proteome</keyword>
<organism evidence="1 2">
    <name type="scientific">Rotaria magnacalcarata</name>
    <dbReference type="NCBI Taxonomy" id="392030"/>
    <lineage>
        <taxon>Eukaryota</taxon>
        <taxon>Metazoa</taxon>
        <taxon>Spiralia</taxon>
        <taxon>Gnathifera</taxon>
        <taxon>Rotifera</taxon>
        <taxon>Eurotatoria</taxon>
        <taxon>Bdelloidea</taxon>
        <taxon>Philodinida</taxon>
        <taxon>Philodinidae</taxon>
        <taxon>Rotaria</taxon>
    </lineage>
</organism>
<dbReference type="Gene3D" id="3.80.10.10">
    <property type="entry name" value="Ribonuclease Inhibitor"/>
    <property type="match status" value="1"/>
</dbReference>
<reference evidence="1" key="1">
    <citation type="submission" date="2021-02" db="EMBL/GenBank/DDBJ databases">
        <authorList>
            <person name="Nowell W R."/>
        </authorList>
    </citation>
    <scope>NUCLEOTIDE SEQUENCE</scope>
</reference>
<accession>A0A820TV22</accession>
<dbReference type="SUPFAM" id="SSF52047">
    <property type="entry name" value="RNI-like"/>
    <property type="match status" value="1"/>
</dbReference>
<name>A0A820TV22_9BILA</name>
<dbReference type="Proteomes" id="UP000663866">
    <property type="component" value="Unassembled WGS sequence"/>
</dbReference>
<comment type="caution">
    <text evidence="1">The sequence shown here is derived from an EMBL/GenBank/DDBJ whole genome shotgun (WGS) entry which is preliminary data.</text>
</comment>
<sequence length="50" mass="5306">MGYNTIGSEGAAHIAEMLKTKETITTLNISENDLGDLGAEHISTALQCNK</sequence>
<evidence type="ECO:0000313" key="2">
    <source>
        <dbReference type="Proteomes" id="UP000663866"/>
    </source>
</evidence>
<dbReference type="EMBL" id="CAJOBG010049483">
    <property type="protein sequence ID" value="CAF4473818.1"/>
    <property type="molecule type" value="Genomic_DNA"/>
</dbReference>
<protein>
    <submittedName>
        <fullName evidence="1">Uncharacterized protein</fullName>
    </submittedName>
</protein>
<dbReference type="InterPro" id="IPR032675">
    <property type="entry name" value="LRR_dom_sf"/>
</dbReference>
<gene>
    <name evidence="1" type="ORF">OVN521_LOCUS39186</name>
</gene>
<dbReference type="Pfam" id="PF13516">
    <property type="entry name" value="LRR_6"/>
    <property type="match status" value="1"/>
</dbReference>
<evidence type="ECO:0000313" key="1">
    <source>
        <dbReference type="EMBL" id="CAF4473818.1"/>
    </source>
</evidence>
<dbReference type="AlphaFoldDB" id="A0A820TV22"/>
<dbReference type="InterPro" id="IPR001611">
    <property type="entry name" value="Leu-rich_rpt"/>
</dbReference>